<proteinExistence type="inferred from homology"/>
<dbReference type="SUPFAM" id="SSF51445">
    <property type="entry name" value="(Trans)glycosidases"/>
    <property type="match status" value="1"/>
</dbReference>
<organism evidence="6 7">
    <name type="scientific">Oesophagostomum dentatum</name>
    <name type="common">Nodular worm</name>
    <dbReference type="NCBI Taxonomy" id="61180"/>
    <lineage>
        <taxon>Eukaryota</taxon>
        <taxon>Metazoa</taxon>
        <taxon>Ecdysozoa</taxon>
        <taxon>Nematoda</taxon>
        <taxon>Chromadorea</taxon>
        <taxon>Rhabditida</taxon>
        <taxon>Rhabditina</taxon>
        <taxon>Rhabditomorpha</taxon>
        <taxon>Strongyloidea</taxon>
        <taxon>Strongylidae</taxon>
        <taxon>Oesophagostomum</taxon>
    </lineage>
</organism>
<evidence type="ECO:0000259" key="5">
    <source>
        <dbReference type="PROSITE" id="PS51910"/>
    </source>
</evidence>
<evidence type="ECO:0000313" key="7">
    <source>
        <dbReference type="Proteomes" id="UP000053660"/>
    </source>
</evidence>
<feature type="domain" description="GH18" evidence="5">
    <location>
        <begin position="1"/>
        <end position="126"/>
    </location>
</feature>
<evidence type="ECO:0000256" key="4">
    <source>
        <dbReference type="RuleBase" id="RU004453"/>
    </source>
</evidence>
<keyword evidence="2 3" id="KW-0326">Glycosidase</keyword>
<dbReference type="InterPro" id="IPR001579">
    <property type="entry name" value="Glyco_hydro_18_chit_AS"/>
</dbReference>
<dbReference type="PROSITE" id="PS51910">
    <property type="entry name" value="GH18_2"/>
    <property type="match status" value="1"/>
</dbReference>
<evidence type="ECO:0000256" key="1">
    <source>
        <dbReference type="ARBA" id="ARBA00022801"/>
    </source>
</evidence>
<name>A0A0B1RXM0_OESDE</name>
<dbReference type="GO" id="GO:0004568">
    <property type="term" value="F:chitinase activity"/>
    <property type="evidence" value="ECO:0007669"/>
    <property type="project" value="UniProtKB-ARBA"/>
</dbReference>
<accession>A0A0B1RXM0</accession>
<protein>
    <recommendedName>
        <fullName evidence="5">GH18 domain-containing protein</fullName>
    </recommendedName>
</protein>
<keyword evidence="7" id="KW-1185">Reference proteome</keyword>
<keyword evidence="1 3" id="KW-0378">Hydrolase</keyword>
<dbReference type="GO" id="GO:0005975">
    <property type="term" value="P:carbohydrate metabolic process"/>
    <property type="evidence" value="ECO:0007669"/>
    <property type="project" value="InterPro"/>
</dbReference>
<gene>
    <name evidence="6" type="ORF">OESDEN_22567</name>
</gene>
<dbReference type="Gene3D" id="3.20.20.80">
    <property type="entry name" value="Glycosidases"/>
    <property type="match status" value="1"/>
</dbReference>
<evidence type="ECO:0000313" key="6">
    <source>
        <dbReference type="EMBL" id="KHJ77813.1"/>
    </source>
</evidence>
<sequence>MHAPKATLKLGSIFEGEGTHEENDFFILAKDIRETRIMGFSELKQRRKDLKLLVCLTGPNPAFSILVAVHIAVKVSSPTFISALVDESSAYLKKFSFDGIDIDWEFPTWSRDAHATDRAKFPLLLK</sequence>
<feature type="non-terminal residue" evidence="6">
    <location>
        <position position="126"/>
    </location>
</feature>
<dbReference type="EMBL" id="KN610392">
    <property type="protein sequence ID" value="KHJ77813.1"/>
    <property type="molecule type" value="Genomic_DNA"/>
</dbReference>
<reference evidence="6 7" key="1">
    <citation type="submission" date="2014-03" db="EMBL/GenBank/DDBJ databases">
        <title>Draft genome of the hookworm Oesophagostomum dentatum.</title>
        <authorList>
            <person name="Mitreva M."/>
        </authorList>
    </citation>
    <scope>NUCLEOTIDE SEQUENCE [LARGE SCALE GENOMIC DNA]</scope>
    <source>
        <strain evidence="6 7">OD-Hann</strain>
    </source>
</reference>
<dbReference type="Proteomes" id="UP000053660">
    <property type="component" value="Unassembled WGS sequence"/>
</dbReference>
<dbReference type="GO" id="GO:0006032">
    <property type="term" value="P:chitin catabolic process"/>
    <property type="evidence" value="ECO:0007669"/>
    <property type="project" value="UniProtKB-ARBA"/>
</dbReference>
<dbReference type="InterPro" id="IPR017853">
    <property type="entry name" value="GH"/>
</dbReference>
<dbReference type="AlphaFoldDB" id="A0A0B1RXM0"/>
<dbReference type="InterPro" id="IPR001223">
    <property type="entry name" value="Glyco_hydro18_cat"/>
</dbReference>
<dbReference type="OrthoDB" id="76388at2759"/>
<evidence type="ECO:0000256" key="3">
    <source>
        <dbReference type="RuleBase" id="RU000489"/>
    </source>
</evidence>
<dbReference type="PROSITE" id="PS01095">
    <property type="entry name" value="GH18_1"/>
    <property type="match status" value="1"/>
</dbReference>
<evidence type="ECO:0000256" key="2">
    <source>
        <dbReference type="ARBA" id="ARBA00023295"/>
    </source>
</evidence>
<comment type="similarity">
    <text evidence="4">Belongs to the glycosyl hydrolase 18 family.</text>
</comment>
<dbReference type="Pfam" id="PF00704">
    <property type="entry name" value="Glyco_hydro_18"/>
    <property type="match status" value="1"/>
</dbReference>